<protein>
    <recommendedName>
        <fullName evidence="3">Endolytic peptidoglycan transglycosylase RlpA</fullName>
        <ecNumber evidence="3">4.2.2.-</ecNumber>
    </recommendedName>
</protein>
<evidence type="ECO:0000256" key="2">
    <source>
        <dbReference type="ARBA" id="ARBA00023316"/>
    </source>
</evidence>
<dbReference type="Pfam" id="PF03330">
    <property type="entry name" value="DPBB_1"/>
    <property type="match status" value="1"/>
</dbReference>
<evidence type="ECO:0000256" key="3">
    <source>
        <dbReference type="HAMAP-Rule" id="MF_02071"/>
    </source>
</evidence>
<evidence type="ECO:0000256" key="4">
    <source>
        <dbReference type="RuleBase" id="RU003495"/>
    </source>
</evidence>
<feature type="domain" description="RlpA-like protein double-psi beta-barrel" evidence="5">
    <location>
        <begin position="106"/>
        <end position="194"/>
    </location>
</feature>
<keyword evidence="7" id="KW-1185">Reference proteome</keyword>
<feature type="chain" id="PRO_5044931614" description="Endolytic peptidoglycan transglycosylase RlpA" evidence="3">
    <location>
        <begin position="29"/>
        <end position="220"/>
    </location>
</feature>
<evidence type="ECO:0000313" key="7">
    <source>
        <dbReference type="Proteomes" id="UP001516061"/>
    </source>
</evidence>
<dbReference type="InterPro" id="IPR009009">
    <property type="entry name" value="RlpA-like_DPBB"/>
</dbReference>
<reference evidence="6 7" key="1">
    <citation type="submission" date="2020-05" db="EMBL/GenBank/DDBJ databases">
        <title>Genomic Encyclopedia of Type Strains, Phase IV (KMG-V): Genome sequencing to study the core and pangenomes of soil and plant-associated prokaryotes.</title>
        <authorList>
            <person name="Whitman W."/>
        </authorList>
    </citation>
    <scope>NUCLEOTIDE SEQUENCE [LARGE SCALE GENOMIC DNA]</scope>
    <source>
        <strain evidence="6 7">C29</strain>
    </source>
</reference>
<comment type="caution">
    <text evidence="6">The sequence shown here is derived from an EMBL/GenBank/DDBJ whole genome shotgun (WGS) entry which is preliminary data.</text>
</comment>
<keyword evidence="2 3" id="KW-0961">Cell wall biogenesis/degradation</keyword>
<dbReference type="PANTHER" id="PTHR34183">
    <property type="entry name" value="ENDOLYTIC PEPTIDOGLYCAN TRANSGLYCOSYLASE RLPA"/>
    <property type="match status" value="1"/>
</dbReference>
<dbReference type="NCBIfam" id="TIGR00413">
    <property type="entry name" value="rlpA"/>
    <property type="match status" value="1"/>
</dbReference>
<dbReference type="InterPro" id="IPR012997">
    <property type="entry name" value="RplA"/>
</dbReference>
<proteinExistence type="inferred from homology"/>
<comment type="similarity">
    <text evidence="3 4">Belongs to the RlpA family.</text>
</comment>
<dbReference type="EMBL" id="JABSNM010000004">
    <property type="protein sequence ID" value="NRT55414.1"/>
    <property type="molecule type" value="Genomic_DNA"/>
</dbReference>
<dbReference type="SUPFAM" id="SSF50685">
    <property type="entry name" value="Barwin-like endoglucanases"/>
    <property type="match status" value="1"/>
</dbReference>
<dbReference type="Proteomes" id="UP001516061">
    <property type="component" value="Unassembled WGS sequence"/>
</dbReference>
<accession>A0ABX2FZH0</accession>
<sequence precursor="true">MNARTVRSVALRTTFCTLLLAGAGMTMAAQETAASDEGDRPALLSVSALASTTSAAVSAVAEAASAPVSAAVSAVSAVTSAITEPVQRIRNAAATTTALVTGQPHQTGNASYYADKFHGRKTASGENFDNTELTMAHRTLPLGTLVKVTNLANNTSVVVRVNDRGPYSSGRVADLSRAAAEKLNMIRQGFAQVALHILPPSATNAADKDERGAAKLPTIR</sequence>
<keyword evidence="3" id="KW-0732">Signal</keyword>
<dbReference type="HAMAP" id="MF_02071">
    <property type="entry name" value="RlpA"/>
    <property type="match status" value="1"/>
</dbReference>
<dbReference type="PANTHER" id="PTHR34183:SF1">
    <property type="entry name" value="ENDOLYTIC PEPTIDOGLYCAN TRANSGLYCOSYLASE RLPA"/>
    <property type="match status" value="1"/>
</dbReference>
<dbReference type="RefSeq" id="WP_286180505.1">
    <property type="nucleotide sequence ID" value="NZ_JABSNM010000004.1"/>
</dbReference>
<keyword evidence="1 3" id="KW-0456">Lyase</keyword>
<dbReference type="EC" id="4.2.2.-" evidence="3"/>
<dbReference type="CDD" id="cd22268">
    <property type="entry name" value="DPBB_RlpA-like"/>
    <property type="match status" value="1"/>
</dbReference>
<evidence type="ECO:0000259" key="5">
    <source>
        <dbReference type="Pfam" id="PF03330"/>
    </source>
</evidence>
<name>A0ABX2FZH0_9BURK</name>
<comment type="function">
    <text evidence="3">Lytic transglycosylase with a strong preference for naked glycan strands that lack stem peptides.</text>
</comment>
<evidence type="ECO:0000313" key="6">
    <source>
        <dbReference type="EMBL" id="NRT55414.1"/>
    </source>
</evidence>
<gene>
    <name evidence="3" type="primary">rlpA</name>
    <name evidence="6" type="ORF">HNQ01_001126</name>
</gene>
<dbReference type="InterPro" id="IPR036908">
    <property type="entry name" value="RlpA-like_sf"/>
</dbReference>
<keyword evidence="6" id="KW-0449">Lipoprotein</keyword>
<organism evidence="6 7">
    <name type="scientific">Sphaerotilus uruguayifluvii</name>
    <dbReference type="NCBI Taxonomy" id="2735897"/>
    <lineage>
        <taxon>Bacteria</taxon>
        <taxon>Pseudomonadati</taxon>
        <taxon>Pseudomonadota</taxon>
        <taxon>Betaproteobacteria</taxon>
        <taxon>Burkholderiales</taxon>
        <taxon>Sphaerotilaceae</taxon>
        <taxon>Sphaerotilus</taxon>
    </lineage>
</organism>
<dbReference type="InterPro" id="IPR034718">
    <property type="entry name" value="RlpA"/>
</dbReference>
<feature type="signal peptide" evidence="3">
    <location>
        <begin position="1"/>
        <end position="28"/>
    </location>
</feature>
<evidence type="ECO:0000256" key="1">
    <source>
        <dbReference type="ARBA" id="ARBA00023239"/>
    </source>
</evidence>
<dbReference type="Gene3D" id="2.40.40.10">
    <property type="entry name" value="RlpA-like domain"/>
    <property type="match status" value="1"/>
</dbReference>